<feature type="transmembrane region" description="Helical" evidence="2">
    <location>
        <begin position="468"/>
        <end position="493"/>
    </location>
</feature>
<feature type="transmembrane region" description="Helical" evidence="2">
    <location>
        <begin position="561"/>
        <end position="579"/>
    </location>
</feature>
<name>A0A553I8T8_9PEZI</name>
<keyword evidence="2" id="KW-0472">Membrane</keyword>
<gene>
    <name evidence="4" type="ORF">FHL15_002517</name>
</gene>
<evidence type="ECO:0000256" key="1">
    <source>
        <dbReference type="SAM" id="MobiDB-lite"/>
    </source>
</evidence>
<keyword evidence="2" id="KW-0812">Transmembrane</keyword>
<feature type="transmembrane region" description="Helical" evidence="2">
    <location>
        <begin position="537"/>
        <end position="555"/>
    </location>
</feature>
<feature type="transmembrane region" description="Helical" evidence="2">
    <location>
        <begin position="600"/>
        <end position="619"/>
    </location>
</feature>
<accession>A0A553I8T8</accession>
<keyword evidence="5" id="KW-1185">Reference proteome</keyword>
<feature type="transmembrane region" description="Helical" evidence="2">
    <location>
        <begin position="505"/>
        <end position="525"/>
    </location>
</feature>
<feature type="transmembrane region" description="Helical" evidence="2">
    <location>
        <begin position="426"/>
        <end position="447"/>
    </location>
</feature>
<dbReference type="Pfam" id="PF08450">
    <property type="entry name" value="SGL"/>
    <property type="match status" value="1"/>
</dbReference>
<feature type="domain" description="SMP-30/Gluconolactonase/LRE-like region" evidence="3">
    <location>
        <begin position="216"/>
        <end position="352"/>
    </location>
</feature>
<dbReference type="SUPFAM" id="SSF63829">
    <property type="entry name" value="Calcium-dependent phosphotriesterase"/>
    <property type="match status" value="1"/>
</dbReference>
<protein>
    <recommendedName>
        <fullName evidence="3">SMP-30/Gluconolactonase/LRE-like region domain-containing protein</fullName>
    </recommendedName>
</protein>
<feature type="transmembrane region" description="Helical" evidence="2">
    <location>
        <begin position="657"/>
        <end position="676"/>
    </location>
</feature>
<reference evidence="5" key="1">
    <citation type="submission" date="2019-06" db="EMBL/GenBank/DDBJ databases">
        <title>Draft genome sequence of the griseofulvin-producing fungus Xylaria cubensis strain G536.</title>
        <authorList>
            <person name="Mead M.E."/>
            <person name="Raja H.A."/>
            <person name="Steenwyk J.L."/>
            <person name="Knowles S.L."/>
            <person name="Oberlies N.H."/>
            <person name="Rokas A."/>
        </authorList>
    </citation>
    <scope>NUCLEOTIDE SEQUENCE [LARGE SCALE GENOMIC DNA]</scope>
    <source>
        <strain evidence="5">G536</strain>
    </source>
</reference>
<evidence type="ECO:0000256" key="2">
    <source>
        <dbReference type="SAM" id="Phobius"/>
    </source>
</evidence>
<dbReference type="STRING" id="2512241.A0A553I8T8"/>
<feature type="compositionally biased region" description="Basic and acidic residues" evidence="1">
    <location>
        <begin position="730"/>
        <end position="742"/>
    </location>
</feature>
<comment type="caution">
    <text evidence="4">The sequence shown here is derived from an EMBL/GenBank/DDBJ whole genome shotgun (WGS) entry which is preliminary data.</text>
</comment>
<dbReference type="Proteomes" id="UP000319160">
    <property type="component" value="Unassembled WGS sequence"/>
</dbReference>
<dbReference type="PANTHER" id="PTHR47064:SF2">
    <property type="entry name" value="SMP-30_GLUCONOLACTONASE_LRE-LIKE REGION DOMAIN-CONTAINING PROTEIN-RELATED"/>
    <property type="match status" value="1"/>
</dbReference>
<proteinExistence type="predicted"/>
<dbReference type="OrthoDB" id="423498at2759"/>
<feature type="transmembrane region" description="Helical" evidence="2">
    <location>
        <begin position="625"/>
        <end position="645"/>
    </location>
</feature>
<dbReference type="EMBL" id="VFLP01000010">
    <property type="protein sequence ID" value="TRX96615.1"/>
    <property type="molecule type" value="Genomic_DNA"/>
</dbReference>
<dbReference type="InterPro" id="IPR011042">
    <property type="entry name" value="6-blade_b-propeller_TolB-like"/>
</dbReference>
<dbReference type="PANTHER" id="PTHR47064">
    <property type="entry name" value="PUTATIVE (AFU_ORTHOLOGUE AFUA_1G08990)-RELATED"/>
    <property type="match status" value="1"/>
</dbReference>
<evidence type="ECO:0000313" key="5">
    <source>
        <dbReference type="Proteomes" id="UP000319160"/>
    </source>
</evidence>
<organism evidence="4 5">
    <name type="scientific">Xylaria flabelliformis</name>
    <dbReference type="NCBI Taxonomy" id="2512241"/>
    <lineage>
        <taxon>Eukaryota</taxon>
        <taxon>Fungi</taxon>
        <taxon>Dikarya</taxon>
        <taxon>Ascomycota</taxon>
        <taxon>Pezizomycotina</taxon>
        <taxon>Sordariomycetes</taxon>
        <taxon>Xylariomycetidae</taxon>
        <taxon>Xylariales</taxon>
        <taxon>Xylariaceae</taxon>
        <taxon>Xylaria</taxon>
    </lineage>
</organism>
<evidence type="ECO:0000259" key="3">
    <source>
        <dbReference type="Pfam" id="PF08450"/>
    </source>
</evidence>
<keyword evidence="2" id="KW-1133">Transmembrane helix</keyword>
<dbReference type="InterPro" id="IPR052988">
    <property type="entry name" value="Oryzine_lactonohydrolase"/>
</dbReference>
<sequence length="844" mass="93714">MLLTSPSGSSRLGNMTSIVKDGIRLQRASVEAVDLLHQAQTTVESGQRHNPADLQSVTIKMFRSSFSSVIGETPAFSLLISADSSRSPFFQKGCAYVPDKDELYITSGLLQSTSSSRLPVILISKIAICRVPDSDVPDTPSTSIASIKWMKLRPPANLPFPSGAIPYKQGILYCSQGTLEPNSGGLFYMPQGKRPVPLVTNYFGKAFNSLQCVTEGNDGGLWFTDSCAGLEQEIRPMPQLPNHVYWFHPTTGELRVVADGLKRPTGIILSPGGDTLYITDTEAARSGNTAASTSPATVYAYDIAQRSGSSPFLINRRVFAFAFMGVPAAITCDPAGNVYAACADGIELSTIHNSTLLKQTTIFNTYNTITTKMRGIDALIRGLSDPRAGLTILRELVFNGQAGLVEAPLANVEVAPPSFISAVFNWILFGPLLYLVAAPAYFVYSVFHSILTDVIDLGAAIKYAFTQTFHFVQSICHVFFLTAFALQAIRVFLLAITVPEDALSIQYLEGFLNLFFSLFTIFGGAPRWVRRPPGRRNPIWMIIALITVCFIANDVKHWSPAWITTVAHFVMFVTFAGPTQNSRHRDPVQLGRRDVYQKQALLTLSLLGVSFAFTQTAGWSVFYRWTAVITAVIILIVTLNANSQADGQTLYERDPDQVWQAVAGSIFVSILLTLLIGDSVWYYKWPLIILLSFVSFFLQGIFEVIKSYQPEAEANHPPEPQRQANNGNGDDDHHNDPERDQPEVFVDHLGRPIDVDERLPAGLANIGPYPTNDELVVLFWYRQRLQARLSRTELPPHQQEYVALRVYEMIPPEDIVRSSYVNELLEDYIYRALQYEMAYNPDFY</sequence>
<dbReference type="Gene3D" id="2.120.10.30">
    <property type="entry name" value="TolB, C-terminal domain"/>
    <property type="match status" value="1"/>
</dbReference>
<dbReference type="InterPro" id="IPR013658">
    <property type="entry name" value="SGL"/>
</dbReference>
<dbReference type="AlphaFoldDB" id="A0A553I8T8"/>
<feature type="region of interest" description="Disordered" evidence="1">
    <location>
        <begin position="712"/>
        <end position="742"/>
    </location>
</feature>
<evidence type="ECO:0000313" key="4">
    <source>
        <dbReference type="EMBL" id="TRX96615.1"/>
    </source>
</evidence>